<keyword evidence="3" id="KW-0413">Isomerase</keyword>
<proteinExistence type="predicted"/>
<dbReference type="PANTHER" id="PTHR12110">
    <property type="entry name" value="HYDROXYPYRUVATE ISOMERASE"/>
    <property type="match status" value="1"/>
</dbReference>
<dbReference type="InterPro" id="IPR036237">
    <property type="entry name" value="Xyl_isomerase-like_sf"/>
</dbReference>
<name>A0A1G7R682_CHIFI</name>
<evidence type="ECO:0000256" key="1">
    <source>
        <dbReference type="SAM" id="SignalP"/>
    </source>
</evidence>
<dbReference type="GO" id="GO:0016853">
    <property type="term" value="F:isomerase activity"/>
    <property type="evidence" value="ECO:0007669"/>
    <property type="project" value="UniProtKB-KW"/>
</dbReference>
<feature type="domain" description="Xylose isomerase-like TIM barrel" evidence="2">
    <location>
        <begin position="92"/>
        <end position="339"/>
    </location>
</feature>
<dbReference type="Gene3D" id="3.20.20.150">
    <property type="entry name" value="Divalent-metal-dependent TIM barrel enzymes"/>
    <property type="match status" value="1"/>
</dbReference>
<dbReference type="InterPro" id="IPR050312">
    <property type="entry name" value="IolE/XylAMocC-like"/>
</dbReference>
<dbReference type="PROSITE" id="PS51257">
    <property type="entry name" value="PROKAR_LIPOPROTEIN"/>
    <property type="match status" value="1"/>
</dbReference>
<gene>
    <name evidence="3" type="ORF">SAMN04488121_103335</name>
</gene>
<protein>
    <submittedName>
        <fullName evidence="3">Sugar phosphate isomerase/epimerase</fullName>
    </submittedName>
</protein>
<dbReference type="RefSeq" id="WP_089832796.1">
    <property type="nucleotide sequence ID" value="NZ_FNBN01000003.1"/>
</dbReference>
<evidence type="ECO:0000313" key="4">
    <source>
        <dbReference type="Proteomes" id="UP000199045"/>
    </source>
</evidence>
<dbReference type="PANTHER" id="PTHR12110:SF53">
    <property type="entry name" value="BLR5974 PROTEIN"/>
    <property type="match status" value="1"/>
</dbReference>
<feature type="signal peptide" evidence="1">
    <location>
        <begin position="1"/>
        <end position="29"/>
    </location>
</feature>
<organism evidence="3 4">
    <name type="scientific">Chitinophaga filiformis</name>
    <name type="common">Myxococcus filiformis</name>
    <name type="synonym">Flexibacter filiformis</name>
    <dbReference type="NCBI Taxonomy" id="104663"/>
    <lineage>
        <taxon>Bacteria</taxon>
        <taxon>Pseudomonadati</taxon>
        <taxon>Bacteroidota</taxon>
        <taxon>Chitinophagia</taxon>
        <taxon>Chitinophagales</taxon>
        <taxon>Chitinophagaceae</taxon>
        <taxon>Chitinophaga</taxon>
    </lineage>
</organism>
<keyword evidence="1" id="KW-0732">Signal</keyword>
<accession>A0A1G7R682</accession>
<dbReference type="InterPro" id="IPR013022">
    <property type="entry name" value="Xyl_isomerase-like_TIM-brl"/>
</dbReference>
<evidence type="ECO:0000259" key="2">
    <source>
        <dbReference type="Pfam" id="PF01261"/>
    </source>
</evidence>
<evidence type="ECO:0000313" key="3">
    <source>
        <dbReference type="EMBL" id="SDG06205.1"/>
    </source>
</evidence>
<sequence>MNNPKQRREFLRQMALYTMGAGLLPSVLAACNTGSSTKESKDSTNTNAGQAAADKTAKDLFFKISLAEWSFHEAIFGGKLSHLDFPVKAKNDFGIEAVEYVNQFFKDKATDKAYLADLKKRCADNGVRSVLIMIDGEGEMGDMDVKKRVKAVENHYKWVEAAEYLGCHAIRVNAAGEGKPDDVAKAVAESLTKLSTFANTHNINVIVENHGGTSSNGKWLAGVMKQVNMPNCGTLPDFGNFCINRTKPVDNTPQGWAATKCLEEYDRYEGVTELMPFAKGVSAKTHDFDAEGNCVETDYRKMLKIVKDAGYTGHIGIEYEGAKLSEEEGVRKTLELLKRVGAELS</sequence>
<dbReference type="STRING" id="104663.SAMN04488121_103335"/>
<dbReference type="AlphaFoldDB" id="A0A1G7R682"/>
<dbReference type="Pfam" id="PF01261">
    <property type="entry name" value="AP_endonuc_2"/>
    <property type="match status" value="1"/>
</dbReference>
<dbReference type="PROSITE" id="PS51318">
    <property type="entry name" value="TAT"/>
    <property type="match status" value="1"/>
</dbReference>
<dbReference type="OrthoDB" id="1114629at2"/>
<dbReference type="SUPFAM" id="SSF51658">
    <property type="entry name" value="Xylose isomerase-like"/>
    <property type="match status" value="1"/>
</dbReference>
<dbReference type="EMBL" id="FNBN01000003">
    <property type="protein sequence ID" value="SDG06205.1"/>
    <property type="molecule type" value="Genomic_DNA"/>
</dbReference>
<dbReference type="InterPro" id="IPR006311">
    <property type="entry name" value="TAT_signal"/>
</dbReference>
<reference evidence="3 4" key="1">
    <citation type="submission" date="2016-10" db="EMBL/GenBank/DDBJ databases">
        <authorList>
            <person name="de Groot N.N."/>
        </authorList>
    </citation>
    <scope>NUCLEOTIDE SEQUENCE [LARGE SCALE GENOMIC DNA]</scope>
    <source>
        <strain evidence="3 4">DSM 527</strain>
    </source>
</reference>
<feature type="chain" id="PRO_5011580288" evidence="1">
    <location>
        <begin position="30"/>
        <end position="345"/>
    </location>
</feature>
<dbReference type="Proteomes" id="UP000199045">
    <property type="component" value="Unassembled WGS sequence"/>
</dbReference>